<evidence type="ECO:0000256" key="1">
    <source>
        <dbReference type="ARBA" id="ARBA00009903"/>
    </source>
</evidence>
<dbReference type="SUPFAM" id="SSF56112">
    <property type="entry name" value="Protein kinase-like (PK-like)"/>
    <property type="match status" value="1"/>
</dbReference>
<evidence type="ECO:0000256" key="4">
    <source>
        <dbReference type="ARBA" id="ARBA00022527"/>
    </source>
</evidence>
<evidence type="ECO:0000259" key="14">
    <source>
        <dbReference type="PROSITE" id="PS51285"/>
    </source>
</evidence>
<evidence type="ECO:0000256" key="6">
    <source>
        <dbReference type="ARBA" id="ARBA00022741"/>
    </source>
</evidence>
<keyword evidence="7" id="KW-0418">Kinase</keyword>
<dbReference type="EMBL" id="CAJNOC010000049">
    <property type="protein sequence ID" value="CAF0709853.1"/>
    <property type="molecule type" value="Genomic_DNA"/>
</dbReference>
<comment type="catalytic activity">
    <reaction evidence="11">
        <text>L-seryl-[protein] + ATP = O-phospho-L-seryl-[protein] + ADP + H(+)</text>
        <dbReference type="Rhea" id="RHEA:17989"/>
        <dbReference type="Rhea" id="RHEA-COMP:9863"/>
        <dbReference type="Rhea" id="RHEA-COMP:11604"/>
        <dbReference type="ChEBI" id="CHEBI:15378"/>
        <dbReference type="ChEBI" id="CHEBI:29999"/>
        <dbReference type="ChEBI" id="CHEBI:30616"/>
        <dbReference type="ChEBI" id="CHEBI:83421"/>
        <dbReference type="ChEBI" id="CHEBI:456216"/>
        <dbReference type="EC" id="2.7.11.1"/>
    </reaction>
</comment>
<evidence type="ECO:0000313" key="15">
    <source>
        <dbReference type="EMBL" id="CAF0709853.1"/>
    </source>
</evidence>
<comment type="caution">
    <text evidence="15">The sequence shown here is derived from an EMBL/GenBank/DDBJ whole genome shotgun (WGS) entry which is preliminary data.</text>
</comment>
<dbReference type="PROSITE" id="PS00108">
    <property type="entry name" value="PROTEIN_KINASE_ST"/>
    <property type="match status" value="1"/>
</dbReference>
<dbReference type="PROSITE" id="PS51285">
    <property type="entry name" value="AGC_KINASE_CTER"/>
    <property type="match status" value="1"/>
</dbReference>
<dbReference type="PROSITE" id="PS50011">
    <property type="entry name" value="PROTEIN_KINASE_DOM"/>
    <property type="match status" value="2"/>
</dbReference>
<evidence type="ECO:0000256" key="3">
    <source>
        <dbReference type="ARBA" id="ARBA00022148"/>
    </source>
</evidence>
<keyword evidence="8" id="KW-0067">ATP-binding</keyword>
<dbReference type="InterPro" id="IPR000719">
    <property type="entry name" value="Prot_kinase_dom"/>
</dbReference>
<comment type="catalytic activity">
    <reaction evidence="10">
        <text>L-threonyl-[protein] + ATP = O-phospho-L-threonyl-[protein] + ADP + H(+)</text>
        <dbReference type="Rhea" id="RHEA:46608"/>
        <dbReference type="Rhea" id="RHEA-COMP:11060"/>
        <dbReference type="Rhea" id="RHEA-COMP:11605"/>
        <dbReference type="ChEBI" id="CHEBI:15378"/>
        <dbReference type="ChEBI" id="CHEBI:30013"/>
        <dbReference type="ChEBI" id="CHEBI:30616"/>
        <dbReference type="ChEBI" id="CHEBI:61977"/>
        <dbReference type="ChEBI" id="CHEBI:456216"/>
        <dbReference type="EC" id="2.7.11.1"/>
    </reaction>
</comment>
<dbReference type="FunFam" id="3.30.200.20:FF:000550">
    <property type="entry name" value="Serine/threonine-protein kinase greatwall"/>
    <property type="match status" value="1"/>
</dbReference>
<dbReference type="AlphaFoldDB" id="A0A813M013"/>
<dbReference type="OrthoDB" id="162894at2759"/>
<keyword evidence="5" id="KW-0808">Transferase</keyword>
<dbReference type="InterPro" id="IPR008271">
    <property type="entry name" value="Ser/Thr_kinase_AS"/>
</dbReference>
<evidence type="ECO:0000256" key="12">
    <source>
        <dbReference type="SAM" id="MobiDB-lite"/>
    </source>
</evidence>
<reference evidence="15" key="1">
    <citation type="submission" date="2021-02" db="EMBL/GenBank/DDBJ databases">
        <authorList>
            <person name="Nowell W R."/>
        </authorList>
    </citation>
    <scope>NUCLEOTIDE SEQUENCE</scope>
    <source>
        <strain evidence="15">Ploen Becks lab</strain>
    </source>
</reference>
<dbReference type="GO" id="GO:0005634">
    <property type="term" value="C:nucleus"/>
    <property type="evidence" value="ECO:0007669"/>
    <property type="project" value="TreeGrafter"/>
</dbReference>
<keyword evidence="6" id="KW-0547">Nucleotide-binding</keyword>
<keyword evidence="4" id="KW-0723">Serine/threonine-protein kinase</keyword>
<dbReference type="Proteomes" id="UP000663879">
    <property type="component" value="Unassembled WGS sequence"/>
</dbReference>
<proteinExistence type="inferred from homology"/>
<dbReference type="GO" id="GO:0004674">
    <property type="term" value="F:protein serine/threonine kinase activity"/>
    <property type="evidence" value="ECO:0007669"/>
    <property type="project" value="UniProtKB-KW"/>
</dbReference>
<organism evidence="15 16">
    <name type="scientific">Brachionus calyciflorus</name>
    <dbReference type="NCBI Taxonomy" id="104777"/>
    <lineage>
        <taxon>Eukaryota</taxon>
        <taxon>Metazoa</taxon>
        <taxon>Spiralia</taxon>
        <taxon>Gnathifera</taxon>
        <taxon>Rotifera</taxon>
        <taxon>Eurotatoria</taxon>
        <taxon>Monogononta</taxon>
        <taxon>Pseudotrocha</taxon>
        <taxon>Ploima</taxon>
        <taxon>Brachionidae</taxon>
        <taxon>Brachionus</taxon>
    </lineage>
</organism>
<evidence type="ECO:0000256" key="2">
    <source>
        <dbReference type="ARBA" id="ARBA00012513"/>
    </source>
</evidence>
<evidence type="ECO:0000256" key="5">
    <source>
        <dbReference type="ARBA" id="ARBA00022679"/>
    </source>
</evidence>
<dbReference type="InterPro" id="IPR000961">
    <property type="entry name" value="AGC-kinase_C"/>
</dbReference>
<dbReference type="GO" id="GO:0005524">
    <property type="term" value="F:ATP binding"/>
    <property type="evidence" value="ECO:0007669"/>
    <property type="project" value="UniProtKB-KW"/>
</dbReference>
<dbReference type="SMART" id="SM00220">
    <property type="entry name" value="S_TKc"/>
    <property type="match status" value="1"/>
</dbReference>
<name>A0A813M013_9BILA</name>
<feature type="domain" description="Protein kinase" evidence="13">
    <location>
        <begin position="632"/>
        <end position="912"/>
    </location>
</feature>
<dbReference type="Gene3D" id="1.10.510.10">
    <property type="entry name" value="Transferase(Phosphotransferase) domain 1"/>
    <property type="match status" value="2"/>
</dbReference>
<evidence type="ECO:0000256" key="7">
    <source>
        <dbReference type="ARBA" id="ARBA00022777"/>
    </source>
</evidence>
<dbReference type="InterPro" id="IPR050236">
    <property type="entry name" value="Ser_Thr_kinase_AGC"/>
</dbReference>
<feature type="region of interest" description="Disordered" evidence="12">
    <location>
        <begin position="599"/>
        <end position="640"/>
    </location>
</feature>
<feature type="domain" description="Protein kinase" evidence="13">
    <location>
        <begin position="11"/>
        <end position="306"/>
    </location>
</feature>
<dbReference type="InterPro" id="IPR011009">
    <property type="entry name" value="Kinase-like_dom_sf"/>
</dbReference>
<evidence type="ECO:0000256" key="10">
    <source>
        <dbReference type="ARBA" id="ARBA00047899"/>
    </source>
</evidence>
<dbReference type="Pfam" id="PF00069">
    <property type="entry name" value="Pkinase"/>
    <property type="match status" value="2"/>
</dbReference>
<comment type="similarity">
    <text evidence="1">Belongs to the protein kinase superfamily. AGC Ser/Thr protein kinase family.</text>
</comment>
<accession>A0A813M013</accession>
<keyword evidence="16" id="KW-1185">Reference proteome</keyword>
<dbReference type="FunFam" id="1.10.510.10:FF:000604">
    <property type="entry name" value="AGC protein kinase"/>
    <property type="match status" value="1"/>
</dbReference>
<dbReference type="GO" id="GO:0035556">
    <property type="term" value="P:intracellular signal transduction"/>
    <property type="evidence" value="ECO:0007669"/>
    <property type="project" value="TreeGrafter"/>
</dbReference>
<evidence type="ECO:0000256" key="9">
    <source>
        <dbReference type="ARBA" id="ARBA00033099"/>
    </source>
</evidence>
<gene>
    <name evidence="15" type="ORF">OXX778_LOCUS868</name>
</gene>
<dbReference type="EC" id="2.7.11.1" evidence="2"/>
<evidence type="ECO:0000256" key="8">
    <source>
        <dbReference type="ARBA" id="ARBA00022840"/>
    </source>
</evidence>
<dbReference type="PANTHER" id="PTHR24356:SF1">
    <property type="entry name" value="SERINE_THREONINE-PROTEIN KINASE GREATWALL"/>
    <property type="match status" value="1"/>
</dbReference>
<sequence>MVYGEPSIEDFEFVKPLTSGGFGKVYLARRKTKAEMKDDQQIYAIKVMEKSVMVRKNMAHQVVAERDALAISKSPFVVKLFYSLQSKEHVYLIMEYMIGGDLKTLLHNLIFFDEKMAIFYLSEVALALDYLHQHGIIHRDIKPDNMLLSTTGHIKLTDFGLSEINHKITIMDLLPTPKPQNRNRESISCSLRNSASNPIFNEKIESNQEIRSIKSSVSSIADDVFDDVSTSGISELNSNSNLVSRISDKNKSSYHHNYHRTPGQILSLTSNIEFSPYYLSNLDASPEFRRKNSNEMASNFNIVSFMKSKNRSNIINKNHYHIHNHHKKHHPNCKHNCIYKLKSNQNHHHQLEGSKKNKNLDDSLTCQKTSLNQEIRLSSDTKIKRLNHSSLSSRQFSAAIDVCQRRQTPLRWSKKLVKRKSLINKCIALSSNKTANFKPWIKGKNILNFREIATVSNENSHMDTSKQSFESQHNSSPLIYRTGLTGEFKTIKLRNNDNVEMSEIDSKDQEIFMENQDLDMSDDCFKHNEDSNKKIEETNIKKLENPLIKNFRRRFEMHKCSSTNNILKAPFNNRISLSPIENSQRLLKKLIQDNQEKLNVEPQNTSEISHTEKCDVQDDVGEDTDESIHSDESDTSSISSSGIDCCFSNKKDYDDDLLLTNSNNQVPKGEQDYCDCSCSCNFSTELSLNTNNSNFLQTKKRIAFKNNSQLVQQHNLSTTSFTDGFKMASENLNNSKILNHQPTALPLTMTPPNPQFFTSSFVYMTNKENFDMFKSPMGPSSIINPNLNQYKSKTPKTLKKKSRLGSLDDQQSRQVFGTPDYLSPELLLGEYHNESVDWWALGVCLYEFLVGMTPFADSEPQLIFDNILNRVMEWPENDEALSPHAVDAIIKFLNPVPNERMRLSQMKEHEFFKGVNWDNLLNEQPPFIPQPDNMMDTFYFDSRNNMQNIKMSDSLVRKRQN</sequence>
<dbReference type="Gene3D" id="3.30.200.20">
    <property type="entry name" value="Phosphorylase Kinase, domain 1"/>
    <property type="match status" value="2"/>
</dbReference>
<dbReference type="PANTHER" id="PTHR24356">
    <property type="entry name" value="SERINE/THREONINE-PROTEIN KINASE"/>
    <property type="match status" value="1"/>
</dbReference>
<evidence type="ECO:0000313" key="16">
    <source>
        <dbReference type="Proteomes" id="UP000663879"/>
    </source>
</evidence>
<evidence type="ECO:0000256" key="11">
    <source>
        <dbReference type="ARBA" id="ARBA00048679"/>
    </source>
</evidence>
<protein>
    <recommendedName>
        <fullName evidence="3">Serine/threonine-protein kinase greatwall</fullName>
        <ecNumber evidence="2">2.7.11.1</ecNumber>
    </recommendedName>
    <alternativeName>
        <fullName evidence="9">Microtubule-associated serine/threonine-protein kinase-like</fullName>
    </alternativeName>
</protein>
<feature type="domain" description="AGC-kinase C-terminal" evidence="14">
    <location>
        <begin position="913"/>
        <end position="961"/>
    </location>
</feature>
<evidence type="ECO:0000259" key="13">
    <source>
        <dbReference type="PROSITE" id="PS50011"/>
    </source>
</evidence>